<dbReference type="AlphaFoldDB" id="A0A167TP86"/>
<keyword evidence="3" id="KW-0472">Membrane</keyword>
<evidence type="ECO:0000256" key="2">
    <source>
        <dbReference type="SAM" id="MobiDB-lite"/>
    </source>
</evidence>
<gene>
    <name evidence="4" type="ORF">ISF_05844</name>
</gene>
<reference evidence="4 5" key="1">
    <citation type="journal article" date="2016" name="Genome Biol. Evol.">
        <title>Divergent and convergent evolution of fungal pathogenicity.</title>
        <authorList>
            <person name="Shang Y."/>
            <person name="Xiao G."/>
            <person name="Zheng P."/>
            <person name="Cen K."/>
            <person name="Zhan S."/>
            <person name="Wang C."/>
        </authorList>
    </citation>
    <scope>NUCLEOTIDE SEQUENCE [LARGE SCALE GENOMIC DNA]</scope>
    <source>
        <strain evidence="4 5">ARSEF 2679</strain>
    </source>
</reference>
<protein>
    <recommendedName>
        <fullName evidence="6">Tat pathway signal sequence</fullName>
    </recommendedName>
</protein>
<feature type="region of interest" description="Disordered" evidence="2">
    <location>
        <begin position="281"/>
        <end position="309"/>
    </location>
</feature>
<dbReference type="Pfam" id="PF11807">
    <property type="entry name" value="UstYa"/>
    <property type="match status" value="1"/>
</dbReference>
<name>A0A167TP86_CORFA</name>
<dbReference type="Proteomes" id="UP000076744">
    <property type="component" value="Unassembled WGS sequence"/>
</dbReference>
<accession>A0A167TP86</accession>
<organism evidence="4 5">
    <name type="scientific">Cordyceps fumosorosea (strain ARSEF 2679)</name>
    <name type="common">Isaria fumosorosea</name>
    <dbReference type="NCBI Taxonomy" id="1081104"/>
    <lineage>
        <taxon>Eukaryota</taxon>
        <taxon>Fungi</taxon>
        <taxon>Dikarya</taxon>
        <taxon>Ascomycota</taxon>
        <taxon>Pezizomycotina</taxon>
        <taxon>Sordariomycetes</taxon>
        <taxon>Hypocreomycetidae</taxon>
        <taxon>Hypocreales</taxon>
        <taxon>Cordycipitaceae</taxon>
        <taxon>Cordyceps</taxon>
    </lineage>
</organism>
<dbReference type="GO" id="GO:0043386">
    <property type="term" value="P:mycotoxin biosynthetic process"/>
    <property type="evidence" value="ECO:0007669"/>
    <property type="project" value="InterPro"/>
</dbReference>
<keyword evidence="3" id="KW-1133">Transmembrane helix</keyword>
<evidence type="ECO:0000313" key="4">
    <source>
        <dbReference type="EMBL" id="OAA60805.1"/>
    </source>
</evidence>
<dbReference type="RefSeq" id="XP_018703476.1">
    <property type="nucleotide sequence ID" value="XM_018849449.1"/>
</dbReference>
<evidence type="ECO:0000256" key="1">
    <source>
        <dbReference type="ARBA" id="ARBA00035112"/>
    </source>
</evidence>
<evidence type="ECO:0000313" key="5">
    <source>
        <dbReference type="Proteomes" id="UP000076744"/>
    </source>
</evidence>
<keyword evidence="3" id="KW-0812">Transmembrane</keyword>
<evidence type="ECO:0008006" key="6">
    <source>
        <dbReference type="Google" id="ProtNLM"/>
    </source>
</evidence>
<comment type="similarity">
    <text evidence="1">Belongs to the ustYa family.</text>
</comment>
<proteinExistence type="inferred from homology"/>
<dbReference type="PANTHER" id="PTHR33365">
    <property type="entry name" value="YALI0B05434P"/>
    <property type="match status" value="1"/>
</dbReference>
<dbReference type="STRING" id="1081104.A0A167TP86"/>
<dbReference type="EMBL" id="AZHB01000014">
    <property type="protein sequence ID" value="OAA60805.1"/>
    <property type="molecule type" value="Genomic_DNA"/>
</dbReference>
<evidence type="ECO:0000256" key="3">
    <source>
        <dbReference type="SAM" id="Phobius"/>
    </source>
</evidence>
<sequence length="309" mass="34258">MKFSRAKILEKMPAPLATLSYTRLADKDAASEEQESLVQRSQDNSSKPARIFLMLNILLLFTSLGCLAVSVLLVSAEQPIDGTRLLREKTFYSPPLDTLTPDWTVSNTVTEPLNSDGAVFRQDPSPRVDAAWGKFADMGVIGLTAAQVAALGKDPALTVKAPPDWGLGNETYLAQLDAVHLAHCLNSMRRSLHFNFAHYHPRGVHAVYATHLAHCQEALARWLACQPSMELLTFNWVEGHKGPFPDFEVTRKCWDYDRLLEWQDEHRVQTIGTAAWAAMSAPEGAKRRPSSILHEESLSRTPFGVKGPA</sequence>
<feature type="transmembrane region" description="Helical" evidence="3">
    <location>
        <begin position="51"/>
        <end position="74"/>
    </location>
</feature>
<keyword evidence="5" id="KW-1185">Reference proteome</keyword>
<dbReference type="InterPro" id="IPR021765">
    <property type="entry name" value="UstYa-like"/>
</dbReference>
<dbReference type="PANTHER" id="PTHR33365:SF14">
    <property type="entry name" value="TAT PATHWAY SIGNAL SEQUENCE"/>
    <property type="match status" value="1"/>
</dbReference>
<dbReference type="OrthoDB" id="3687641at2759"/>
<comment type="caution">
    <text evidence="4">The sequence shown here is derived from an EMBL/GenBank/DDBJ whole genome shotgun (WGS) entry which is preliminary data.</text>
</comment>
<dbReference type="GeneID" id="30022136"/>